<evidence type="ECO:0000259" key="2">
    <source>
        <dbReference type="SMART" id="SM00226"/>
    </source>
</evidence>
<dbReference type="Gene3D" id="3.40.50.2300">
    <property type="match status" value="1"/>
</dbReference>
<sequence>MKNVDRRIRVLFVCSNNALYSPLAAGIAQVYGGQLIAVSSAGLVPASTINPLALRLLADLALEIEDRTPRPLSAFHPDDFDAVVTLGDQAIDLPPPWQEAALVEHWVIPSLEGESAPTQRQLMDEMEEQVRNLLRKLIFGLPYTQSLE</sequence>
<dbReference type="InterPro" id="IPR023485">
    <property type="entry name" value="Ptyr_pPase"/>
</dbReference>
<dbReference type="Pfam" id="PF01451">
    <property type="entry name" value="LMWPc"/>
    <property type="match status" value="1"/>
</dbReference>
<dbReference type="SMART" id="SM00226">
    <property type="entry name" value="LMWPc"/>
    <property type="match status" value="1"/>
</dbReference>
<dbReference type="SUPFAM" id="SSF52788">
    <property type="entry name" value="Phosphotyrosine protein phosphatases I"/>
    <property type="match status" value="1"/>
</dbReference>
<dbReference type="PANTHER" id="PTHR43428">
    <property type="entry name" value="ARSENATE REDUCTASE"/>
    <property type="match status" value="1"/>
</dbReference>
<evidence type="ECO:0000256" key="1">
    <source>
        <dbReference type="ARBA" id="ARBA00022849"/>
    </source>
</evidence>
<name>B8HV06_CYAP4</name>
<evidence type="ECO:0000313" key="3">
    <source>
        <dbReference type="EMBL" id="ACL43053.1"/>
    </source>
</evidence>
<dbReference type="AlphaFoldDB" id="B8HV06"/>
<dbReference type="PANTHER" id="PTHR43428:SF1">
    <property type="entry name" value="ARSENATE REDUCTASE"/>
    <property type="match status" value="1"/>
</dbReference>
<reference evidence="3" key="1">
    <citation type="submission" date="2009-01" db="EMBL/GenBank/DDBJ databases">
        <title>Complete sequence of chromosome Cyanothece sp. PCC 7425.</title>
        <authorList>
            <consortium name="US DOE Joint Genome Institute"/>
            <person name="Lucas S."/>
            <person name="Copeland A."/>
            <person name="Lapidus A."/>
            <person name="Glavina del Rio T."/>
            <person name="Dalin E."/>
            <person name="Tice H."/>
            <person name="Bruce D."/>
            <person name="Goodwin L."/>
            <person name="Pitluck S."/>
            <person name="Sims D."/>
            <person name="Meineke L."/>
            <person name="Brettin T."/>
            <person name="Detter J.C."/>
            <person name="Han C."/>
            <person name="Larimer F."/>
            <person name="Land M."/>
            <person name="Hauser L."/>
            <person name="Kyrpides N."/>
            <person name="Ovchinnikova G."/>
            <person name="Liberton M."/>
            <person name="Stoeckel J."/>
            <person name="Banerjee A."/>
            <person name="Singh A."/>
            <person name="Page L."/>
            <person name="Sato H."/>
            <person name="Zhao L."/>
            <person name="Sherman L."/>
            <person name="Pakrasi H."/>
            <person name="Richardson P."/>
        </authorList>
    </citation>
    <scope>NUCLEOTIDE SEQUENCE</scope>
    <source>
        <strain evidence="3">PCC 7425</strain>
    </source>
</reference>
<keyword evidence="1" id="KW-0059">Arsenical resistance</keyword>
<feature type="domain" description="Phosphotyrosine protein phosphatase I" evidence="2">
    <location>
        <begin position="8"/>
        <end position="136"/>
    </location>
</feature>
<dbReference type="KEGG" id="cyn:Cyan7425_0665"/>
<gene>
    <name evidence="3" type="ordered locus">Cyan7425_0665</name>
</gene>
<dbReference type="EMBL" id="CP001344">
    <property type="protein sequence ID" value="ACL43053.1"/>
    <property type="molecule type" value="Genomic_DNA"/>
</dbReference>
<dbReference type="GO" id="GO:0046685">
    <property type="term" value="P:response to arsenic-containing substance"/>
    <property type="evidence" value="ECO:0007669"/>
    <property type="project" value="UniProtKB-KW"/>
</dbReference>
<organism evidence="3">
    <name type="scientific">Cyanothece sp. (strain PCC 7425 / ATCC 29141)</name>
    <dbReference type="NCBI Taxonomy" id="395961"/>
    <lineage>
        <taxon>Bacteria</taxon>
        <taxon>Bacillati</taxon>
        <taxon>Cyanobacteriota</taxon>
        <taxon>Cyanophyceae</taxon>
        <taxon>Gomontiellales</taxon>
        <taxon>Cyanothecaceae</taxon>
        <taxon>Cyanothece</taxon>
    </lineage>
</organism>
<dbReference type="InterPro" id="IPR036196">
    <property type="entry name" value="Ptyr_pPase_sf"/>
</dbReference>
<protein>
    <submittedName>
        <fullName evidence="3">Protein-tyrosine phosphatase, low molecular weight</fullName>
    </submittedName>
</protein>
<dbReference type="eggNOG" id="COG0394">
    <property type="taxonomic scope" value="Bacteria"/>
</dbReference>
<dbReference type="HOGENOM" id="CLU_071415_3_2_3"/>
<accession>B8HV06</accession>
<proteinExistence type="predicted"/>
<dbReference type="STRING" id="395961.Cyan7425_0665"/>